<feature type="region of interest" description="Disordered" evidence="1">
    <location>
        <begin position="1"/>
        <end position="50"/>
    </location>
</feature>
<evidence type="ECO:0000256" key="1">
    <source>
        <dbReference type="SAM" id="MobiDB-lite"/>
    </source>
</evidence>
<dbReference type="AlphaFoldDB" id="A0AAF0YJJ3"/>
<sequence>MPSPPTSGSVTPTNGAAPAAAPRSPPTPSPQRFSRTSRDAPVKVVKDPNPSPRVVKTSIVALHPDFCGAGDVLIVCDEPDGTVGFRVSSRMLCMASPLFVHLLSAGSSLTKGATSYRLEVDDSAHDMHAFLRLLRFGAVRPAPTAAAAGHGSAPAPLTPPTFEPSVAQYAGIHRLVNKYNGWYPRAVLDFHIELNAGAIVDRVGEAAGKDEVFALVRLAHDLCSSYLWTQVCDRLRNQRWWHDILNPWAFGDDDVAALGPTLFSIISILASVSSRQRLFSHLDELCIMYSDEGEVSVAAAERPASTGGYCRCGVAI</sequence>
<dbReference type="EMBL" id="CP086720">
    <property type="protein sequence ID" value="WOO85806.1"/>
    <property type="molecule type" value="Genomic_DNA"/>
</dbReference>
<proteinExistence type="predicted"/>
<evidence type="ECO:0000313" key="3">
    <source>
        <dbReference type="Proteomes" id="UP000827549"/>
    </source>
</evidence>
<evidence type="ECO:0000313" key="2">
    <source>
        <dbReference type="EMBL" id="WOO85806.1"/>
    </source>
</evidence>
<dbReference type="GeneID" id="87812455"/>
<name>A0AAF0YJJ3_9TREE</name>
<organism evidence="2 3">
    <name type="scientific">Vanrija pseudolonga</name>
    <dbReference type="NCBI Taxonomy" id="143232"/>
    <lineage>
        <taxon>Eukaryota</taxon>
        <taxon>Fungi</taxon>
        <taxon>Dikarya</taxon>
        <taxon>Basidiomycota</taxon>
        <taxon>Agaricomycotina</taxon>
        <taxon>Tremellomycetes</taxon>
        <taxon>Trichosporonales</taxon>
        <taxon>Trichosporonaceae</taxon>
        <taxon>Vanrija</taxon>
    </lineage>
</organism>
<reference evidence="2" key="1">
    <citation type="submission" date="2023-10" db="EMBL/GenBank/DDBJ databases">
        <authorList>
            <person name="Noh H."/>
        </authorList>
    </citation>
    <scope>NUCLEOTIDE SEQUENCE</scope>
    <source>
        <strain evidence="2">DUCC4014</strain>
    </source>
</reference>
<dbReference type="RefSeq" id="XP_062631832.1">
    <property type="nucleotide sequence ID" value="XM_062775848.1"/>
</dbReference>
<protein>
    <recommendedName>
        <fullName evidence="4">BTB domain-containing protein</fullName>
    </recommendedName>
</protein>
<keyword evidence="3" id="KW-1185">Reference proteome</keyword>
<feature type="compositionally biased region" description="Low complexity" evidence="1">
    <location>
        <begin position="1"/>
        <end position="22"/>
    </location>
</feature>
<dbReference type="Proteomes" id="UP000827549">
    <property type="component" value="Chromosome 7"/>
</dbReference>
<gene>
    <name evidence="2" type="ORF">LOC62_07G009292</name>
</gene>
<evidence type="ECO:0008006" key="4">
    <source>
        <dbReference type="Google" id="ProtNLM"/>
    </source>
</evidence>
<accession>A0AAF0YJJ3</accession>
<feature type="compositionally biased region" description="Basic and acidic residues" evidence="1">
    <location>
        <begin position="36"/>
        <end position="46"/>
    </location>
</feature>